<evidence type="ECO:0000313" key="1">
    <source>
        <dbReference type="EMBL" id="KAL2733121.1"/>
    </source>
</evidence>
<accession>A0ABD2BK24</accession>
<reference evidence="1 2" key="1">
    <citation type="journal article" date="2024" name="Ann. Entomol. Soc. Am.">
        <title>Genomic analyses of the southern and eastern yellowjacket wasps (Hymenoptera: Vespidae) reveal evolutionary signatures of social life.</title>
        <authorList>
            <person name="Catto M.A."/>
            <person name="Caine P.B."/>
            <person name="Orr S.E."/>
            <person name="Hunt B.G."/>
            <person name="Goodisman M.A.D."/>
        </authorList>
    </citation>
    <scope>NUCLEOTIDE SEQUENCE [LARGE SCALE GENOMIC DNA]</scope>
    <source>
        <strain evidence="1">233</strain>
        <tissue evidence="1">Head and thorax</tissue>
    </source>
</reference>
<dbReference type="Proteomes" id="UP001607302">
    <property type="component" value="Unassembled WGS sequence"/>
</dbReference>
<name>A0ABD2BK24_VESSQ</name>
<proteinExistence type="predicted"/>
<gene>
    <name evidence="1" type="ORF">V1478_004172</name>
</gene>
<evidence type="ECO:0000313" key="2">
    <source>
        <dbReference type="Proteomes" id="UP001607302"/>
    </source>
</evidence>
<dbReference type="AlphaFoldDB" id="A0ABD2BK24"/>
<protein>
    <submittedName>
        <fullName evidence="1">Odorant receptor 13a-like</fullName>
    </submittedName>
</protein>
<keyword evidence="2" id="KW-1185">Reference proteome</keyword>
<comment type="caution">
    <text evidence="1">The sequence shown here is derived from an EMBL/GenBank/DDBJ whole genome shotgun (WGS) entry which is preliminary data.</text>
</comment>
<dbReference type="EMBL" id="JAUDFV010000076">
    <property type="protein sequence ID" value="KAL2733121.1"/>
    <property type="molecule type" value="Genomic_DNA"/>
</dbReference>
<sequence>MVGSTILLSTSNYPMLFSFVRLEKGYIFTFLIYFRLPLGTSCGYCYIDECLIEELAVFCNQHLVNTFRFSDFTENDIEKQLKSKRFKRNKNKVKEVKTTEKF</sequence>
<organism evidence="1 2">
    <name type="scientific">Vespula squamosa</name>
    <name type="common">Southern yellow jacket</name>
    <name type="synonym">Wasp</name>
    <dbReference type="NCBI Taxonomy" id="30214"/>
    <lineage>
        <taxon>Eukaryota</taxon>
        <taxon>Metazoa</taxon>
        <taxon>Ecdysozoa</taxon>
        <taxon>Arthropoda</taxon>
        <taxon>Hexapoda</taxon>
        <taxon>Insecta</taxon>
        <taxon>Pterygota</taxon>
        <taxon>Neoptera</taxon>
        <taxon>Endopterygota</taxon>
        <taxon>Hymenoptera</taxon>
        <taxon>Apocrita</taxon>
        <taxon>Aculeata</taxon>
        <taxon>Vespoidea</taxon>
        <taxon>Vespidae</taxon>
        <taxon>Vespinae</taxon>
        <taxon>Vespula</taxon>
    </lineage>
</organism>